<evidence type="ECO:0000313" key="2">
    <source>
        <dbReference type="Proteomes" id="UP000789920"/>
    </source>
</evidence>
<reference evidence="1" key="1">
    <citation type="submission" date="2021-06" db="EMBL/GenBank/DDBJ databases">
        <authorList>
            <person name="Kallberg Y."/>
            <person name="Tangrot J."/>
            <person name="Rosling A."/>
        </authorList>
    </citation>
    <scope>NUCLEOTIDE SEQUENCE</scope>
    <source>
        <strain evidence="1">MA461A</strain>
    </source>
</reference>
<keyword evidence="2" id="KW-1185">Reference proteome</keyword>
<proteinExistence type="predicted"/>
<sequence length="549" mass="63584">MKKNSKELALHYKKLLQSGHNSDVIIRFGQGENLKDLYAHSLILKERATFFNIALSSRWARRENNFFIIEIKDDVSINTFKTVLSYIYTTEISLDELSGIEILELLVEIDKLLLNEGISGKLNSYVYENLEKIIRKKDINTWESDDYIPFKNAINEFIPLIRWFQISNKEFKQNRQLLKNVLPDDLFNSILTYHLDPSSLLTNTRFLEPRYASNYVSSEPTIRCESFFSSYEDLVNINETLFTTNDHDIIIRVSNDIGFKDFYAHSLILCARSSYFKTAFSNINQDEKPFIFPIQDISTVVFEVIFRYLYTTEFDPIKLNGANTLMLIVAANKMDLDVIINYLLLPTNFAESTLRKLNGGDVLKLLMINELKIQNAINNILSENDIARAILEKLNGAQVLEIIEKTEELQIQKAIANKLSNKDFINNILYKFNAHDILKFTKISNDTKYRKTIDDLLTSADFIQIILYKLNIGQFLQFMKAATELQNNLIVINLFLNENFKLIVKTFNGAEIFRILIEANVLKLQNLFSDMTTYIDQNLENLLQDDAVG</sequence>
<organism evidence="1 2">
    <name type="scientific">Racocetra persica</name>
    <dbReference type="NCBI Taxonomy" id="160502"/>
    <lineage>
        <taxon>Eukaryota</taxon>
        <taxon>Fungi</taxon>
        <taxon>Fungi incertae sedis</taxon>
        <taxon>Mucoromycota</taxon>
        <taxon>Glomeromycotina</taxon>
        <taxon>Glomeromycetes</taxon>
        <taxon>Diversisporales</taxon>
        <taxon>Gigasporaceae</taxon>
        <taxon>Racocetra</taxon>
    </lineage>
</organism>
<dbReference type="Proteomes" id="UP000789920">
    <property type="component" value="Unassembled WGS sequence"/>
</dbReference>
<feature type="non-terminal residue" evidence="1">
    <location>
        <position position="549"/>
    </location>
</feature>
<dbReference type="EMBL" id="CAJVQC010032555">
    <property type="protein sequence ID" value="CAG8751447.1"/>
    <property type="molecule type" value="Genomic_DNA"/>
</dbReference>
<evidence type="ECO:0000313" key="1">
    <source>
        <dbReference type="EMBL" id="CAG8751447.1"/>
    </source>
</evidence>
<name>A0ACA9QHM4_9GLOM</name>
<comment type="caution">
    <text evidence="1">The sequence shown here is derived from an EMBL/GenBank/DDBJ whole genome shotgun (WGS) entry which is preliminary data.</text>
</comment>
<gene>
    <name evidence="1" type="ORF">RPERSI_LOCUS14227</name>
</gene>
<accession>A0ACA9QHM4</accession>
<protein>
    <submittedName>
        <fullName evidence="1">25073_t:CDS:1</fullName>
    </submittedName>
</protein>